<name>A0A024X150_PLAFC</name>
<evidence type="ECO:0000256" key="3">
    <source>
        <dbReference type="ARBA" id="ARBA00022989"/>
    </source>
</evidence>
<keyword evidence="3 5" id="KW-1133">Transmembrane helix</keyword>
<comment type="subcellular location">
    <subcellularLocation>
        <location evidence="1">Endomembrane system</location>
        <topology evidence="1">Multi-pass membrane protein</topology>
    </subcellularLocation>
</comment>
<feature type="transmembrane region" description="Helical" evidence="5">
    <location>
        <begin position="231"/>
        <end position="255"/>
    </location>
</feature>
<feature type="transmembrane region" description="Helical" evidence="5">
    <location>
        <begin position="166"/>
        <end position="185"/>
    </location>
</feature>
<sequence>MLHFYTKHMNNAIVFVCLYYVIDIFLLFLTFYFKSLNKWALHGKNLFLKIEKDEEPYNTKLYKFKSIFDNFIISKTYFSHFYIIGLLINSIIVFQDFQYKLKNQQNVYYHICLTNLIFEIHLLRRFFEQLFLVRTTTKSFMHIFSYLLGISFYIITPFSLYNKEKINYNWSIISPLLLFIIGNIIQFDSHLRLARLRPKGIKKSDTFYKVPYGGFFHFVSCPHYFAEILIYFSFFLLNKNITCSLNFLLVSLILIKNGILTHEWYLKVLADTYPKNRKIIFPYIL</sequence>
<dbReference type="PROSITE" id="PS50244">
    <property type="entry name" value="S5A_REDUCTASE"/>
    <property type="match status" value="1"/>
</dbReference>
<dbReference type="AlphaFoldDB" id="A0A024X150"/>
<protein>
    <recommendedName>
        <fullName evidence="6">3-oxo-5-alpha-steroid 4-dehydrogenase C-terminal domain-containing protein</fullName>
    </recommendedName>
</protein>
<feature type="domain" description="3-oxo-5-alpha-steroid 4-dehydrogenase C-terminal" evidence="6">
    <location>
        <begin position="143"/>
        <end position="285"/>
    </location>
</feature>
<reference evidence="7 8" key="1">
    <citation type="submission" date="2013-02" db="EMBL/GenBank/DDBJ databases">
        <title>The Genome Annotation of Plasmodium falciparum CAMP/Malaysia.</title>
        <authorList>
            <consortium name="The Broad Institute Genome Sequencing Platform"/>
            <consortium name="The Broad Institute Genome Sequencing Center for Infectious Disease"/>
            <person name="Neafsey D."/>
            <person name="Hoffman S."/>
            <person name="Volkman S."/>
            <person name="Rosenthal P."/>
            <person name="Walker B."/>
            <person name="Young S.K."/>
            <person name="Zeng Q."/>
            <person name="Gargeya S."/>
            <person name="Fitzgerald M."/>
            <person name="Haas B."/>
            <person name="Abouelleil A."/>
            <person name="Allen A.W."/>
            <person name="Alvarado L."/>
            <person name="Arachchi H.M."/>
            <person name="Berlin A.M."/>
            <person name="Chapman S.B."/>
            <person name="Gainer-Dewar J."/>
            <person name="Goldberg J."/>
            <person name="Griggs A."/>
            <person name="Gujja S."/>
            <person name="Hansen M."/>
            <person name="Howarth C."/>
            <person name="Imamovic A."/>
            <person name="Ireland A."/>
            <person name="Larimer J."/>
            <person name="McCowan C."/>
            <person name="Murphy C."/>
            <person name="Pearson M."/>
            <person name="Poon T.W."/>
            <person name="Priest M."/>
            <person name="Roberts A."/>
            <person name="Saif S."/>
            <person name="Shea T."/>
            <person name="Sisk P."/>
            <person name="Sykes S."/>
            <person name="Wortman J."/>
            <person name="Nusbaum C."/>
            <person name="Birren B."/>
        </authorList>
    </citation>
    <scope>NUCLEOTIDE SEQUENCE [LARGE SCALE GENOMIC DNA]</scope>
    <source>
        <strain evidence="7 8">CAMP/Malaysia</strain>
    </source>
</reference>
<dbReference type="PANTHER" id="PTHR14624:SF0">
    <property type="entry name" value="POLYPRENOL REDUCTASE"/>
    <property type="match status" value="1"/>
</dbReference>
<dbReference type="OMA" id="WSLHGKN"/>
<dbReference type="PANTHER" id="PTHR14624">
    <property type="entry name" value="DFG10 PROTEIN"/>
    <property type="match status" value="1"/>
</dbReference>
<dbReference type="GO" id="GO:0005783">
    <property type="term" value="C:endoplasmic reticulum"/>
    <property type="evidence" value="ECO:0007669"/>
    <property type="project" value="TreeGrafter"/>
</dbReference>
<dbReference type="Proteomes" id="UP000030694">
    <property type="component" value="Unassembled WGS sequence"/>
</dbReference>
<dbReference type="SMR" id="A0A024X150"/>
<dbReference type="OrthoDB" id="5788137at2759"/>
<evidence type="ECO:0000259" key="6">
    <source>
        <dbReference type="Pfam" id="PF02544"/>
    </source>
</evidence>
<evidence type="ECO:0000313" key="8">
    <source>
        <dbReference type="Proteomes" id="UP000030694"/>
    </source>
</evidence>
<feature type="transmembrane region" description="Helical" evidence="5">
    <location>
        <begin position="107"/>
        <end position="127"/>
    </location>
</feature>
<evidence type="ECO:0000256" key="5">
    <source>
        <dbReference type="SAM" id="Phobius"/>
    </source>
</evidence>
<reference evidence="7 8" key="2">
    <citation type="submission" date="2013-02" db="EMBL/GenBank/DDBJ databases">
        <title>The Genome Sequence of Plasmodium falciparum CAMP/Malaysia.</title>
        <authorList>
            <consortium name="The Broad Institute Genome Sequencing Platform"/>
            <consortium name="The Broad Institute Genome Sequencing Center for Infectious Disease"/>
            <person name="Neafsey D."/>
            <person name="Cheeseman I."/>
            <person name="Volkman S."/>
            <person name="Adams J."/>
            <person name="Walker B."/>
            <person name="Young S.K."/>
            <person name="Zeng Q."/>
            <person name="Gargeya S."/>
            <person name="Fitzgerald M."/>
            <person name="Haas B."/>
            <person name="Abouelleil A."/>
            <person name="Alvarado L."/>
            <person name="Arachchi H.M."/>
            <person name="Berlin A.M."/>
            <person name="Chapman S.B."/>
            <person name="Dewar J."/>
            <person name="Goldberg J."/>
            <person name="Griggs A."/>
            <person name="Gujja S."/>
            <person name="Hansen M."/>
            <person name="Howarth C."/>
            <person name="Imamovic A."/>
            <person name="Larimer J."/>
            <person name="McCowan C."/>
            <person name="Murphy C."/>
            <person name="Neiman D."/>
            <person name="Pearson M."/>
            <person name="Priest M."/>
            <person name="Roberts A."/>
            <person name="Saif S."/>
            <person name="Shea T."/>
            <person name="Sisk P."/>
            <person name="Sykes S."/>
            <person name="Wortman J."/>
            <person name="Nusbaum C."/>
            <person name="Birren B."/>
        </authorList>
    </citation>
    <scope>NUCLEOTIDE SEQUENCE [LARGE SCALE GENOMIC DNA]</scope>
    <source>
        <strain evidence="7 8">CAMP/Malaysia</strain>
    </source>
</reference>
<evidence type="ECO:0000313" key="7">
    <source>
        <dbReference type="EMBL" id="ETW58536.1"/>
    </source>
</evidence>
<dbReference type="EMBL" id="KI927620">
    <property type="protein sequence ID" value="ETW58536.1"/>
    <property type="molecule type" value="Genomic_DNA"/>
</dbReference>
<proteinExistence type="predicted"/>
<keyword evidence="2 5" id="KW-0812">Transmembrane</keyword>
<evidence type="ECO:0000256" key="4">
    <source>
        <dbReference type="ARBA" id="ARBA00023136"/>
    </source>
</evidence>
<organism evidence="7 8">
    <name type="scientific">Plasmodium falciparum (isolate Camp / Malaysia)</name>
    <dbReference type="NCBI Taxonomy" id="5835"/>
    <lineage>
        <taxon>Eukaryota</taxon>
        <taxon>Sar</taxon>
        <taxon>Alveolata</taxon>
        <taxon>Apicomplexa</taxon>
        <taxon>Aconoidasida</taxon>
        <taxon>Haemosporida</taxon>
        <taxon>Plasmodiidae</taxon>
        <taxon>Plasmodium</taxon>
        <taxon>Plasmodium (Laverania)</taxon>
    </lineage>
</organism>
<dbReference type="InterPro" id="IPR001104">
    <property type="entry name" value="3-oxo-5_a-steroid_4-DH_C"/>
</dbReference>
<feature type="transmembrane region" description="Helical" evidence="5">
    <location>
        <begin position="139"/>
        <end position="160"/>
    </location>
</feature>
<gene>
    <name evidence="7" type="ORF">PFMC_05634</name>
</gene>
<dbReference type="InterPro" id="IPR039698">
    <property type="entry name" value="Dfg10/SRD5A3"/>
</dbReference>
<evidence type="ECO:0000256" key="1">
    <source>
        <dbReference type="ARBA" id="ARBA00004127"/>
    </source>
</evidence>
<dbReference type="GO" id="GO:0006488">
    <property type="term" value="P:dolichol-linked oligosaccharide biosynthetic process"/>
    <property type="evidence" value="ECO:0007669"/>
    <property type="project" value="InterPro"/>
</dbReference>
<keyword evidence="4 5" id="KW-0472">Membrane</keyword>
<dbReference type="GO" id="GO:0003865">
    <property type="term" value="F:3-oxo-5-alpha-steroid 4-dehydrogenase activity"/>
    <property type="evidence" value="ECO:0007669"/>
    <property type="project" value="TreeGrafter"/>
</dbReference>
<dbReference type="UniPathway" id="UPA00378"/>
<feature type="transmembrane region" description="Helical" evidence="5">
    <location>
        <begin position="77"/>
        <end position="95"/>
    </location>
</feature>
<evidence type="ECO:0000256" key="2">
    <source>
        <dbReference type="ARBA" id="ARBA00022692"/>
    </source>
</evidence>
<accession>A0A024X150</accession>
<feature type="transmembrane region" description="Helical" evidence="5">
    <location>
        <begin position="12"/>
        <end position="33"/>
    </location>
</feature>
<dbReference type="Pfam" id="PF02544">
    <property type="entry name" value="Steroid_dh"/>
    <property type="match status" value="1"/>
</dbReference>
<dbReference type="GO" id="GO:0016095">
    <property type="term" value="P:polyprenol catabolic process"/>
    <property type="evidence" value="ECO:0007669"/>
    <property type="project" value="TreeGrafter"/>
</dbReference>